<dbReference type="Proteomes" id="UP000054423">
    <property type="component" value="Unassembled WGS sequence"/>
</dbReference>
<evidence type="ECO:0000313" key="1">
    <source>
        <dbReference type="EMBL" id="ETK81376.1"/>
    </source>
</evidence>
<protein>
    <submittedName>
        <fullName evidence="1">Uncharacterized protein</fullName>
    </submittedName>
</protein>
<name>W2GGK5_PHYNI</name>
<evidence type="ECO:0000313" key="2">
    <source>
        <dbReference type="EMBL" id="ETL88039.1"/>
    </source>
</evidence>
<accession>W2GGK5</accession>
<gene>
    <name evidence="1" type="ORF">L915_13134</name>
    <name evidence="2" type="ORF">L917_12865</name>
</gene>
<sequence length="50" mass="5567">MAARSRVPRDPFCGARTVSVCVERHGWCRAITCSLHQNSSPAPRHPVLPR</sequence>
<proteinExistence type="predicted"/>
<reference evidence="2" key="1">
    <citation type="submission" date="2013-11" db="EMBL/GenBank/DDBJ databases">
        <title>The Genome Sequence of Phytophthora parasitica CHvinca01.</title>
        <authorList>
            <consortium name="The Broad Institute Genomics Platform"/>
            <person name="Russ C."/>
            <person name="Tyler B."/>
            <person name="Panabieres F."/>
            <person name="Shan W."/>
            <person name="Tripathy S."/>
            <person name="Grunwald N."/>
            <person name="Machado M."/>
            <person name="Johnson C.S."/>
            <person name="Arredondo F."/>
            <person name="Hong C."/>
            <person name="Coffey M."/>
            <person name="Young S.K."/>
            <person name="Zeng Q."/>
            <person name="Gargeya S."/>
            <person name="Fitzgerald M."/>
            <person name="Abouelleil A."/>
            <person name="Alvarado L."/>
            <person name="Chapman S.B."/>
            <person name="Gainer-Dewar J."/>
            <person name="Goldberg J."/>
            <person name="Griggs A."/>
            <person name="Gujja S."/>
            <person name="Hansen M."/>
            <person name="Howarth C."/>
            <person name="Imamovic A."/>
            <person name="Ireland A."/>
            <person name="Larimer J."/>
            <person name="McCowan C."/>
            <person name="Murphy C."/>
            <person name="Pearson M."/>
            <person name="Poon T.W."/>
            <person name="Priest M."/>
            <person name="Roberts A."/>
            <person name="Saif S."/>
            <person name="Shea T."/>
            <person name="Sykes S."/>
            <person name="Wortman J."/>
            <person name="Nusbaum C."/>
            <person name="Birren B."/>
        </authorList>
    </citation>
    <scope>NUCLEOTIDE SEQUENCE [LARGE SCALE GENOMIC DNA]</scope>
    <source>
        <strain evidence="2">CHvinca01</strain>
    </source>
</reference>
<dbReference type="EMBL" id="KI680922">
    <property type="protein sequence ID" value="ETL88039.1"/>
    <property type="molecule type" value="Genomic_DNA"/>
</dbReference>
<dbReference type="EMBL" id="KI687495">
    <property type="protein sequence ID" value="ETK81376.1"/>
    <property type="molecule type" value="Genomic_DNA"/>
</dbReference>
<dbReference type="Proteomes" id="UP000053236">
    <property type="component" value="Unassembled WGS sequence"/>
</dbReference>
<organism evidence="1">
    <name type="scientific">Phytophthora nicotianae</name>
    <name type="common">Potato buckeye rot agent</name>
    <name type="synonym">Phytophthora parasitica</name>
    <dbReference type="NCBI Taxonomy" id="4792"/>
    <lineage>
        <taxon>Eukaryota</taxon>
        <taxon>Sar</taxon>
        <taxon>Stramenopiles</taxon>
        <taxon>Oomycota</taxon>
        <taxon>Peronosporomycetes</taxon>
        <taxon>Peronosporales</taxon>
        <taxon>Peronosporaceae</taxon>
        <taxon>Phytophthora</taxon>
    </lineage>
</organism>
<dbReference type="AlphaFoldDB" id="W2GGK5"/>
<reference evidence="1" key="2">
    <citation type="submission" date="2013-11" db="EMBL/GenBank/DDBJ databases">
        <title>The Genome Sequence of Phytophthora parasitica CJ02B3.</title>
        <authorList>
            <consortium name="The Broad Institute Genomics Platform"/>
            <person name="Russ C."/>
            <person name="Tyler B."/>
            <person name="Panabieres F."/>
            <person name="Shan W."/>
            <person name="Tripathy S."/>
            <person name="Grunwald N."/>
            <person name="Machado M."/>
            <person name="Johnson C.S."/>
            <person name="Arredondo F."/>
            <person name="Hong C."/>
            <person name="Coffey M."/>
            <person name="Young S.K."/>
            <person name="Zeng Q."/>
            <person name="Gargeya S."/>
            <person name="Fitzgerald M."/>
            <person name="Abouelleil A."/>
            <person name="Alvarado L."/>
            <person name="Chapman S.B."/>
            <person name="Gainer-Dewar J."/>
            <person name="Goldberg J."/>
            <person name="Griggs A."/>
            <person name="Gujja S."/>
            <person name="Hansen M."/>
            <person name="Howarth C."/>
            <person name="Imamovic A."/>
            <person name="Ireland A."/>
            <person name="Larimer J."/>
            <person name="McCowan C."/>
            <person name="Murphy C."/>
            <person name="Pearson M."/>
            <person name="Poon T.W."/>
            <person name="Priest M."/>
            <person name="Roberts A."/>
            <person name="Saif S."/>
            <person name="Shea T."/>
            <person name="Sykes S."/>
            <person name="Wortman J."/>
            <person name="Nusbaum C."/>
            <person name="Birren B."/>
        </authorList>
    </citation>
    <scope>NUCLEOTIDE SEQUENCE [LARGE SCALE GENOMIC DNA]</scope>
    <source>
        <strain evidence="1">CJ02B3</strain>
    </source>
</reference>